<evidence type="ECO:0000313" key="2">
    <source>
        <dbReference type="EMBL" id="OGY89706.1"/>
    </source>
</evidence>
<feature type="repeat" description="TPR" evidence="1">
    <location>
        <begin position="105"/>
        <end position="138"/>
    </location>
</feature>
<keyword evidence="1" id="KW-0802">TPR repeat</keyword>
<accession>A0A1G2BLV9</accession>
<dbReference type="PANTHER" id="PTHR12558">
    <property type="entry name" value="CELL DIVISION CYCLE 16,23,27"/>
    <property type="match status" value="1"/>
</dbReference>
<dbReference type="EMBL" id="MHKL01000009">
    <property type="protein sequence ID" value="OGY89706.1"/>
    <property type="molecule type" value="Genomic_DNA"/>
</dbReference>
<gene>
    <name evidence="2" type="ORF">A2927_00095</name>
</gene>
<evidence type="ECO:0000256" key="1">
    <source>
        <dbReference type="PROSITE-ProRule" id="PRU00339"/>
    </source>
</evidence>
<dbReference type="InterPro" id="IPR019734">
    <property type="entry name" value="TPR_rpt"/>
</dbReference>
<sequence>MNKIGKKKIGLALAVFLIILAGGLVWQFILKDKFKGKEYFLPVELTADKRQELAERIKKDFEMLKLFPKDYNVYLDLGNLEQQLGNASQAINYFKKAWETIPTNSTPWLNIGNIYIALGLYDQAEEAFLKAKNVNNQYYLVYYNLAKLYQSYFPDKASQIRTIYLEGLKNTNNDYQLLQPFTDYLLEEKNYTEAAEYLKVLAEQIPSENKQEVLDKIEEVKGLIGSPGI</sequence>
<dbReference type="PANTHER" id="PTHR12558:SF13">
    <property type="entry name" value="CELL DIVISION CYCLE PROTEIN 27 HOMOLOG"/>
    <property type="match status" value="1"/>
</dbReference>
<feature type="repeat" description="TPR" evidence="1">
    <location>
        <begin position="71"/>
        <end position="104"/>
    </location>
</feature>
<evidence type="ECO:0000313" key="3">
    <source>
        <dbReference type="Proteomes" id="UP000178849"/>
    </source>
</evidence>
<dbReference type="Proteomes" id="UP000178849">
    <property type="component" value="Unassembled WGS sequence"/>
</dbReference>
<comment type="caution">
    <text evidence="2">The sequence shown here is derived from an EMBL/GenBank/DDBJ whole genome shotgun (WGS) entry which is preliminary data.</text>
</comment>
<dbReference type="SMART" id="SM00028">
    <property type="entry name" value="TPR"/>
    <property type="match status" value="2"/>
</dbReference>
<dbReference type="STRING" id="1798550.A2927_00095"/>
<dbReference type="SUPFAM" id="SSF48452">
    <property type="entry name" value="TPR-like"/>
    <property type="match status" value="1"/>
</dbReference>
<protein>
    <submittedName>
        <fullName evidence="2">Uncharacterized protein</fullName>
    </submittedName>
</protein>
<organism evidence="2 3">
    <name type="scientific">Candidatus Komeilibacteria bacterium RIFCSPLOWO2_01_FULL_45_10</name>
    <dbReference type="NCBI Taxonomy" id="1798550"/>
    <lineage>
        <taxon>Bacteria</taxon>
        <taxon>Candidatus Komeiliibacteriota</taxon>
    </lineage>
</organism>
<dbReference type="Pfam" id="PF14559">
    <property type="entry name" value="TPR_19"/>
    <property type="match status" value="1"/>
</dbReference>
<dbReference type="Gene3D" id="1.25.40.10">
    <property type="entry name" value="Tetratricopeptide repeat domain"/>
    <property type="match status" value="1"/>
</dbReference>
<name>A0A1G2BLV9_9BACT</name>
<dbReference type="PROSITE" id="PS50005">
    <property type="entry name" value="TPR"/>
    <property type="match status" value="2"/>
</dbReference>
<proteinExistence type="predicted"/>
<dbReference type="InterPro" id="IPR011990">
    <property type="entry name" value="TPR-like_helical_dom_sf"/>
</dbReference>
<dbReference type="AlphaFoldDB" id="A0A1G2BLV9"/>
<reference evidence="2 3" key="1">
    <citation type="journal article" date="2016" name="Nat. Commun.">
        <title>Thousands of microbial genomes shed light on interconnected biogeochemical processes in an aquifer system.</title>
        <authorList>
            <person name="Anantharaman K."/>
            <person name="Brown C.T."/>
            <person name="Hug L.A."/>
            <person name="Sharon I."/>
            <person name="Castelle C.J."/>
            <person name="Probst A.J."/>
            <person name="Thomas B.C."/>
            <person name="Singh A."/>
            <person name="Wilkins M.J."/>
            <person name="Karaoz U."/>
            <person name="Brodie E.L."/>
            <person name="Williams K.H."/>
            <person name="Hubbard S.S."/>
            <person name="Banfield J.F."/>
        </authorList>
    </citation>
    <scope>NUCLEOTIDE SEQUENCE [LARGE SCALE GENOMIC DNA]</scope>
</reference>